<feature type="region of interest" description="Disordered" evidence="9">
    <location>
        <begin position="712"/>
        <end position="787"/>
    </location>
</feature>
<dbReference type="Pfam" id="PF00225">
    <property type="entry name" value="Kinesin"/>
    <property type="match status" value="1"/>
</dbReference>
<keyword evidence="5 6" id="KW-0505">Motor protein</keyword>
<sequence length="787" mass="87138">EATKQADSWRAELATIESSRKKGLEDSERRIRSEFEEEIKRLREERDGIKKREEEREMELGRLVEGGDVSGVRMELEKLRSRSSALEKEVSEKGQALQTALRDADVLKISADEKEKNFTQLMMSIGEIQRSGQGREEELKEGKKSAEEKLAKAERELVDARHEVDTLKKEKDSLSDIIEVARGKDAEISAELAAVKKELADLKGQSGGMESQLQLERELRARAEEKEKEEKNERIAVSAQMMAMTTEHAAKEQKLREEGERKETAHKERHKLLEGKVEAMEKDKDEQGEKIKGLESERDALKEAMTGEEFKHNAASAEEIAALRGEVEVLKEKLANALLRSAAFGEKTAEDVGELERQLAAMKTERRKMFNVIQELRGNVRVFARIRPFLPNDGAEEGATAAVEPRSEFALKIKGGKDKEHKFNFDKVFPPSVSQEKVFEEVSEFVQSALDGYNVCLFSYGQTGSGKTHTMQGSGVGQMRGIIPRAIQQVGAYKTSLEKDGWTYKMQVSFLEIYNETIKDLLRDGEHGEKPKHEIKVDGNGRRYVTELVMKELDPNSDPEVEAVMRQAAKHRSVASTDMNAVSSRSHSVFTLHLTASNATLKQTLRGKLNLVDLAGSERIERSGATGQRQKEAVSINKSLSSLTTVFTAIGNKSSHVPFRDSKLTYLLQPSLSGDGKTLMMVNLSPTEESFGESLCSLRFASAVNKCELGKPKKSIEDDEGDAKKKGPEGSSRGRVGGGGLGVRGAGSNARPTGAGGTPSKKGTRSRSSPSKIRTNLEKKSSRLAGK</sequence>
<organism evidence="11 12">
    <name type="scientific">Triparma retinervis</name>
    <dbReference type="NCBI Taxonomy" id="2557542"/>
    <lineage>
        <taxon>Eukaryota</taxon>
        <taxon>Sar</taxon>
        <taxon>Stramenopiles</taxon>
        <taxon>Ochrophyta</taxon>
        <taxon>Bolidophyceae</taxon>
        <taxon>Parmales</taxon>
        <taxon>Triparmaceae</taxon>
        <taxon>Triparma</taxon>
    </lineage>
</organism>
<comment type="similarity">
    <text evidence="1">Belongs to the TRAFAC class myosin-kinesin ATPase superfamily. Kinesin family. KIN-14 subfamily.</text>
</comment>
<gene>
    <name evidence="11" type="ORF">TrRE_jg11072</name>
</gene>
<evidence type="ECO:0000256" key="4">
    <source>
        <dbReference type="ARBA" id="ARBA00022840"/>
    </source>
</evidence>
<dbReference type="Proteomes" id="UP001165082">
    <property type="component" value="Unassembled WGS sequence"/>
</dbReference>
<dbReference type="OrthoDB" id="3176171at2759"/>
<feature type="non-terminal residue" evidence="11">
    <location>
        <position position="1"/>
    </location>
</feature>
<feature type="compositionally biased region" description="Basic and acidic residues" evidence="9">
    <location>
        <begin position="712"/>
        <end position="728"/>
    </location>
</feature>
<evidence type="ECO:0000256" key="3">
    <source>
        <dbReference type="ARBA" id="ARBA00022741"/>
    </source>
</evidence>
<keyword evidence="2 7" id="KW-0493">Microtubule</keyword>
<keyword evidence="12" id="KW-1185">Reference proteome</keyword>
<dbReference type="PANTHER" id="PTHR47972">
    <property type="entry name" value="KINESIN-LIKE PROTEIN KLP-3"/>
    <property type="match status" value="1"/>
</dbReference>
<evidence type="ECO:0000256" key="1">
    <source>
        <dbReference type="ARBA" id="ARBA00010899"/>
    </source>
</evidence>
<dbReference type="SMART" id="SM00129">
    <property type="entry name" value="KISc"/>
    <property type="match status" value="1"/>
</dbReference>
<dbReference type="EMBL" id="BRXZ01008031">
    <property type="protein sequence ID" value="GMI20083.1"/>
    <property type="molecule type" value="Genomic_DNA"/>
</dbReference>
<feature type="binding site" evidence="6">
    <location>
        <begin position="461"/>
        <end position="468"/>
    </location>
    <ligand>
        <name>ATP</name>
        <dbReference type="ChEBI" id="CHEBI:30616"/>
    </ligand>
</feature>
<dbReference type="InterPro" id="IPR001752">
    <property type="entry name" value="Kinesin_motor_dom"/>
</dbReference>
<dbReference type="InterPro" id="IPR027417">
    <property type="entry name" value="P-loop_NTPase"/>
</dbReference>
<dbReference type="PRINTS" id="PR00380">
    <property type="entry name" value="KINESINHEAVY"/>
</dbReference>
<keyword evidence="3 6" id="KW-0547">Nucleotide-binding</keyword>
<dbReference type="Gene3D" id="3.40.850.10">
    <property type="entry name" value="Kinesin motor domain"/>
    <property type="match status" value="1"/>
</dbReference>
<dbReference type="AlphaFoldDB" id="A0A9W7FW76"/>
<accession>A0A9W7FW76</accession>
<reference evidence="11" key="1">
    <citation type="submission" date="2022-07" db="EMBL/GenBank/DDBJ databases">
        <title>Genome analysis of Parmales, a sister group of diatoms, reveals the evolutionary specialization of diatoms from phago-mixotrophs to photoautotrophs.</title>
        <authorList>
            <person name="Ban H."/>
            <person name="Sato S."/>
            <person name="Yoshikawa S."/>
            <person name="Kazumasa Y."/>
            <person name="Nakamura Y."/>
            <person name="Ichinomiya M."/>
            <person name="Saitoh K."/>
            <person name="Sato N."/>
            <person name="Blanc-Mathieu R."/>
            <person name="Endo H."/>
            <person name="Kuwata A."/>
            <person name="Ogata H."/>
        </authorList>
    </citation>
    <scope>NUCLEOTIDE SEQUENCE</scope>
</reference>
<dbReference type="GO" id="GO:0003777">
    <property type="term" value="F:microtubule motor activity"/>
    <property type="evidence" value="ECO:0007669"/>
    <property type="project" value="InterPro"/>
</dbReference>
<dbReference type="PROSITE" id="PS50067">
    <property type="entry name" value="KINESIN_MOTOR_2"/>
    <property type="match status" value="1"/>
</dbReference>
<dbReference type="GO" id="GO:0005524">
    <property type="term" value="F:ATP binding"/>
    <property type="evidence" value="ECO:0007669"/>
    <property type="project" value="UniProtKB-UniRule"/>
</dbReference>
<evidence type="ECO:0000313" key="11">
    <source>
        <dbReference type="EMBL" id="GMI20083.1"/>
    </source>
</evidence>
<name>A0A9W7FW76_9STRA</name>
<feature type="coiled-coil region" evidence="8">
    <location>
        <begin position="136"/>
        <end position="177"/>
    </location>
</feature>
<evidence type="ECO:0000256" key="9">
    <source>
        <dbReference type="SAM" id="MobiDB-lite"/>
    </source>
</evidence>
<comment type="caution">
    <text evidence="11">The sequence shown here is derived from an EMBL/GenBank/DDBJ whole genome shotgun (WGS) entry which is preliminary data.</text>
</comment>
<dbReference type="PANTHER" id="PTHR47972:SF45">
    <property type="entry name" value="PROTEIN CLARET SEGREGATIONAL"/>
    <property type="match status" value="1"/>
</dbReference>
<dbReference type="FunFam" id="3.40.850.10:FF:000113">
    <property type="entry name" value="Kinesin-like protein"/>
    <property type="match status" value="1"/>
</dbReference>
<proteinExistence type="inferred from homology"/>
<keyword evidence="8" id="KW-0175">Coiled coil</keyword>
<dbReference type="GO" id="GO:0007018">
    <property type="term" value="P:microtubule-based movement"/>
    <property type="evidence" value="ECO:0007669"/>
    <property type="project" value="InterPro"/>
</dbReference>
<dbReference type="InterPro" id="IPR027640">
    <property type="entry name" value="Kinesin-like_fam"/>
</dbReference>
<evidence type="ECO:0000256" key="7">
    <source>
        <dbReference type="RuleBase" id="RU000394"/>
    </source>
</evidence>
<evidence type="ECO:0000256" key="5">
    <source>
        <dbReference type="ARBA" id="ARBA00023175"/>
    </source>
</evidence>
<evidence type="ECO:0000256" key="2">
    <source>
        <dbReference type="ARBA" id="ARBA00022701"/>
    </source>
</evidence>
<protein>
    <recommendedName>
        <fullName evidence="7">Kinesin-like protein</fullName>
    </recommendedName>
</protein>
<feature type="coiled-coil region" evidence="8">
    <location>
        <begin position="25"/>
        <end position="96"/>
    </location>
</feature>
<dbReference type="InterPro" id="IPR036961">
    <property type="entry name" value="Kinesin_motor_dom_sf"/>
</dbReference>
<dbReference type="PROSITE" id="PS00411">
    <property type="entry name" value="KINESIN_MOTOR_1"/>
    <property type="match status" value="1"/>
</dbReference>
<dbReference type="SUPFAM" id="SSF52540">
    <property type="entry name" value="P-loop containing nucleoside triphosphate hydrolases"/>
    <property type="match status" value="1"/>
</dbReference>
<feature type="domain" description="Kinesin motor" evidence="10">
    <location>
        <begin position="379"/>
        <end position="707"/>
    </location>
</feature>
<keyword evidence="4 6" id="KW-0067">ATP-binding</keyword>
<evidence type="ECO:0000256" key="8">
    <source>
        <dbReference type="SAM" id="Coils"/>
    </source>
</evidence>
<evidence type="ECO:0000256" key="6">
    <source>
        <dbReference type="PROSITE-ProRule" id="PRU00283"/>
    </source>
</evidence>
<dbReference type="InterPro" id="IPR019821">
    <property type="entry name" value="Kinesin_motor_CS"/>
</dbReference>
<evidence type="ECO:0000259" key="10">
    <source>
        <dbReference type="PROSITE" id="PS50067"/>
    </source>
</evidence>
<evidence type="ECO:0000313" key="12">
    <source>
        <dbReference type="Proteomes" id="UP001165082"/>
    </source>
</evidence>
<dbReference type="GO" id="GO:0005874">
    <property type="term" value="C:microtubule"/>
    <property type="evidence" value="ECO:0007669"/>
    <property type="project" value="UniProtKB-KW"/>
</dbReference>
<feature type="coiled-coil region" evidence="8">
    <location>
        <begin position="270"/>
        <end position="340"/>
    </location>
</feature>
<feature type="coiled-coil region" evidence="8">
    <location>
        <begin position="209"/>
        <end position="236"/>
    </location>
</feature>
<dbReference type="GO" id="GO:0008017">
    <property type="term" value="F:microtubule binding"/>
    <property type="evidence" value="ECO:0007669"/>
    <property type="project" value="InterPro"/>
</dbReference>
<feature type="compositionally biased region" description="Gly residues" evidence="9">
    <location>
        <begin position="735"/>
        <end position="745"/>
    </location>
</feature>